<dbReference type="AlphaFoldDB" id="A0A2X2UKB7"/>
<name>A0A2X2UKB7_9FIRM</name>
<dbReference type="Proteomes" id="UP000251853">
    <property type="component" value="Unassembled WGS sequence"/>
</dbReference>
<gene>
    <name evidence="1" type="ORF">NCTC11224_03951</name>
</gene>
<accession>A0A2X2UKB7</accession>
<dbReference type="EMBL" id="UAVW01000016">
    <property type="protein sequence ID" value="SQB14897.1"/>
    <property type="molecule type" value="Genomic_DNA"/>
</dbReference>
<evidence type="ECO:0000313" key="1">
    <source>
        <dbReference type="EMBL" id="SQB14897.1"/>
    </source>
</evidence>
<dbReference type="RefSeq" id="WP_112482712.1">
    <property type="nucleotide sequence ID" value="NZ_JAIWZC010000001.1"/>
</dbReference>
<proteinExistence type="predicted"/>
<protein>
    <submittedName>
        <fullName evidence="1">Uncharacterized protein</fullName>
    </submittedName>
</protein>
<organism evidence="1 2">
    <name type="scientific">Enterocloster clostridioformis</name>
    <dbReference type="NCBI Taxonomy" id="1531"/>
    <lineage>
        <taxon>Bacteria</taxon>
        <taxon>Bacillati</taxon>
        <taxon>Bacillota</taxon>
        <taxon>Clostridia</taxon>
        <taxon>Lachnospirales</taxon>
        <taxon>Lachnospiraceae</taxon>
        <taxon>Enterocloster</taxon>
    </lineage>
</organism>
<keyword evidence="2" id="KW-1185">Reference proteome</keyword>
<evidence type="ECO:0000313" key="2">
    <source>
        <dbReference type="Proteomes" id="UP000251853"/>
    </source>
</evidence>
<sequence>MTEGSAPQITLAQLVEHMIPSDRLIIKDGAENVLYRGYVATVEHHNIDMTQTVKRFGLATEIFRKEIRTQFTSNQKELPQEVPVESISDYGFSDLEMLIYTRVIVKGQ</sequence>
<reference evidence="1 2" key="1">
    <citation type="submission" date="2018-06" db="EMBL/GenBank/DDBJ databases">
        <authorList>
            <consortium name="Pathogen Informatics"/>
            <person name="Doyle S."/>
        </authorList>
    </citation>
    <scope>NUCLEOTIDE SEQUENCE [LARGE SCALE GENOMIC DNA]</scope>
    <source>
        <strain evidence="1 2">NCTC11224</strain>
    </source>
</reference>